<feature type="chain" id="PRO_5045607020" evidence="1">
    <location>
        <begin position="21"/>
        <end position="284"/>
    </location>
</feature>
<gene>
    <name evidence="2" type="ORF">M0H32_05190</name>
</gene>
<accession>A0ABT0GQF0</accession>
<evidence type="ECO:0000313" key="2">
    <source>
        <dbReference type="EMBL" id="MCK7611546.1"/>
    </source>
</evidence>
<organism evidence="2 3">
    <name type="scientific">Roseibium sediminicola</name>
    <dbReference type="NCBI Taxonomy" id="2933272"/>
    <lineage>
        <taxon>Bacteria</taxon>
        <taxon>Pseudomonadati</taxon>
        <taxon>Pseudomonadota</taxon>
        <taxon>Alphaproteobacteria</taxon>
        <taxon>Hyphomicrobiales</taxon>
        <taxon>Stappiaceae</taxon>
        <taxon>Roseibium</taxon>
    </lineage>
</organism>
<keyword evidence="3" id="KW-1185">Reference proteome</keyword>
<evidence type="ECO:0000313" key="3">
    <source>
        <dbReference type="Proteomes" id="UP001431221"/>
    </source>
</evidence>
<keyword evidence="1" id="KW-0732">Signal</keyword>
<comment type="caution">
    <text evidence="2">The sequence shown here is derived from an EMBL/GenBank/DDBJ whole genome shotgun (WGS) entry which is preliminary data.</text>
</comment>
<name>A0ABT0GQF0_9HYPH</name>
<dbReference type="RefSeq" id="WP_248151610.1">
    <property type="nucleotide sequence ID" value="NZ_JALNMJ010000002.1"/>
</dbReference>
<feature type="signal peptide" evidence="1">
    <location>
        <begin position="1"/>
        <end position="20"/>
    </location>
</feature>
<protein>
    <submittedName>
        <fullName evidence="2">Uncharacterized protein</fullName>
    </submittedName>
</protein>
<dbReference type="Gene3D" id="3.40.190.10">
    <property type="entry name" value="Periplasmic binding protein-like II"/>
    <property type="match status" value="2"/>
</dbReference>
<sequence>MRKISAALFAATLFVTPAQAVEFLVGVERGDTGQSDYEVGLIKLALEKAGGGHTMKIADTGDTNQSRMLEMLSTGDADFHVTFSGIDQERFDKLATVPVPMQRGLLGHRILIVSEDSKDAVGAVKTMDDLQQISIGSGTGWPDTEILEKAGFKVESSKYENLFKMVDGGRIQGYARGVAEPYSEVEARQGEMKNLTIDEHVMIVYPFDMFLFLNKGDTERYDILLTGLKNAYEDGSFLDYFENHPRIKKVFEQAKIDDRLRFEIDNPLLPGEIAAIPDQYWHGR</sequence>
<evidence type="ECO:0000256" key="1">
    <source>
        <dbReference type="SAM" id="SignalP"/>
    </source>
</evidence>
<dbReference type="SUPFAM" id="SSF53850">
    <property type="entry name" value="Periplasmic binding protein-like II"/>
    <property type="match status" value="1"/>
</dbReference>
<dbReference type="EMBL" id="JALNMJ010000002">
    <property type="protein sequence ID" value="MCK7611546.1"/>
    <property type="molecule type" value="Genomic_DNA"/>
</dbReference>
<reference evidence="2" key="1">
    <citation type="submission" date="2022-04" db="EMBL/GenBank/DDBJ databases">
        <title>Roseibium sp. CAU 1639 isolated from mud.</title>
        <authorList>
            <person name="Kim W."/>
        </authorList>
    </citation>
    <scope>NUCLEOTIDE SEQUENCE</scope>
    <source>
        <strain evidence="2">CAU 1639</strain>
    </source>
</reference>
<proteinExistence type="predicted"/>
<dbReference type="Proteomes" id="UP001431221">
    <property type="component" value="Unassembled WGS sequence"/>
</dbReference>